<evidence type="ECO:0000256" key="1">
    <source>
        <dbReference type="ARBA" id="ARBA00004459"/>
    </source>
</evidence>
<proteinExistence type="predicted"/>
<accession>A0ABV7ZM02</accession>
<evidence type="ECO:0000256" key="2">
    <source>
        <dbReference type="ARBA" id="ARBA00015547"/>
    </source>
</evidence>
<dbReference type="Pfam" id="PF05211">
    <property type="entry name" value="NLBH"/>
    <property type="match status" value="1"/>
</dbReference>
<keyword evidence="4" id="KW-0998">Cell outer membrane</keyword>
<feature type="signal peptide" evidence="8">
    <location>
        <begin position="1"/>
        <end position="19"/>
    </location>
</feature>
<feature type="chain" id="PRO_5046202114" description="Neuraminyllactose-binding hemagglutinin" evidence="8">
    <location>
        <begin position="20"/>
        <end position="243"/>
    </location>
</feature>
<evidence type="ECO:0000313" key="10">
    <source>
        <dbReference type="Proteomes" id="UP001595783"/>
    </source>
</evidence>
<dbReference type="Proteomes" id="UP001595783">
    <property type="component" value="Unassembled WGS sequence"/>
</dbReference>
<comment type="subcellular location">
    <subcellularLocation>
        <location evidence="1">Cell outer membrane</location>
        <topology evidence="1">Lipid-anchor</topology>
    </subcellularLocation>
</comment>
<keyword evidence="3" id="KW-0472">Membrane</keyword>
<dbReference type="RefSeq" id="WP_104751802.1">
    <property type="nucleotide sequence ID" value="NZ_FZMF01000007.1"/>
</dbReference>
<protein>
    <recommendedName>
        <fullName evidence="2">Neuraminyllactose-binding hemagglutinin</fullName>
    </recommendedName>
    <alternativeName>
        <fullName evidence="7">Flagellar sheath adhesin</fullName>
    </alternativeName>
    <alternativeName>
        <fullName evidence="6">N-acetylneuraminyllactose-binding fibrillar hemagglutinin receptor-binding subunit</fullName>
    </alternativeName>
</protein>
<keyword evidence="10" id="KW-1185">Reference proteome</keyword>
<evidence type="ECO:0000256" key="6">
    <source>
        <dbReference type="ARBA" id="ARBA00030949"/>
    </source>
</evidence>
<evidence type="ECO:0000256" key="4">
    <source>
        <dbReference type="ARBA" id="ARBA00023237"/>
    </source>
</evidence>
<gene>
    <name evidence="9" type="ORF">ACFOPX_07990</name>
</gene>
<evidence type="ECO:0000256" key="8">
    <source>
        <dbReference type="SAM" id="SignalP"/>
    </source>
</evidence>
<organism evidence="9 10">
    <name type="scientific">Helicobacter baculiformis</name>
    <dbReference type="NCBI Taxonomy" id="427351"/>
    <lineage>
        <taxon>Bacteria</taxon>
        <taxon>Pseudomonadati</taxon>
        <taxon>Campylobacterota</taxon>
        <taxon>Epsilonproteobacteria</taxon>
        <taxon>Campylobacterales</taxon>
        <taxon>Helicobacteraceae</taxon>
        <taxon>Helicobacter</taxon>
    </lineage>
</organism>
<sequence length="243" mass="27609">MYKRVVLCSLLGLAGIAQATMKSTDHATGKYVYDLHEKTQPKNNYTLALAPFAIDFSKNVPESLRDKFRNSLQAQITHMLEMRGYSVLASTLDKLNLEQKEKIFAVVDVSAFVDILEDTDMKLSKKHKEIEEDITDISAGFMRLKLIEPKSKNAFHMSSMELPSYKVKTHVLVSQQRTSSGGFMPVSRTTVVRDEKFESNIDQILAKIYVKSVQKLAQDLLAQTFKPYEHLVENFKKNSPAQK</sequence>
<dbReference type="InterPro" id="IPR038531">
    <property type="entry name" value="NeuraminylLac-bd_hemagglutn_sf"/>
</dbReference>
<comment type="caution">
    <text evidence="9">The sequence shown here is derived from an EMBL/GenBank/DDBJ whole genome shotgun (WGS) entry which is preliminary data.</text>
</comment>
<dbReference type="InterPro" id="IPR007876">
    <property type="entry name" value="NeuraminylLac-bd_hemagglutn"/>
</dbReference>
<dbReference type="EMBL" id="JBHRZO010000053">
    <property type="protein sequence ID" value="MFC3848446.1"/>
    <property type="molecule type" value="Genomic_DNA"/>
</dbReference>
<name>A0ABV7ZM02_9HELI</name>
<reference evidence="10" key="1">
    <citation type="journal article" date="2019" name="Int. J. Syst. Evol. Microbiol.">
        <title>The Global Catalogue of Microorganisms (GCM) 10K type strain sequencing project: providing services to taxonomists for standard genome sequencing and annotation.</title>
        <authorList>
            <consortium name="The Broad Institute Genomics Platform"/>
            <consortium name="The Broad Institute Genome Sequencing Center for Infectious Disease"/>
            <person name="Wu L."/>
            <person name="Ma J."/>
        </authorList>
    </citation>
    <scope>NUCLEOTIDE SEQUENCE [LARGE SCALE GENOMIC DNA]</scope>
    <source>
        <strain evidence="10">CCUG 53816</strain>
    </source>
</reference>
<evidence type="ECO:0000256" key="3">
    <source>
        <dbReference type="ARBA" id="ARBA00023136"/>
    </source>
</evidence>
<keyword evidence="5" id="KW-0449">Lipoprotein</keyword>
<dbReference type="SUPFAM" id="SSF159594">
    <property type="entry name" value="XCC0632-like"/>
    <property type="match status" value="1"/>
</dbReference>
<evidence type="ECO:0000256" key="5">
    <source>
        <dbReference type="ARBA" id="ARBA00023288"/>
    </source>
</evidence>
<evidence type="ECO:0000256" key="7">
    <source>
        <dbReference type="ARBA" id="ARBA00032680"/>
    </source>
</evidence>
<dbReference type="Gene3D" id="3.30.160.180">
    <property type="entry name" value="Putative neuraminyllactose-binding hemagglutinin homolog like domain"/>
    <property type="match status" value="1"/>
</dbReference>
<keyword evidence="8" id="KW-0732">Signal</keyword>
<evidence type="ECO:0000313" key="9">
    <source>
        <dbReference type="EMBL" id="MFC3848446.1"/>
    </source>
</evidence>